<evidence type="ECO:0000313" key="2">
    <source>
        <dbReference type="Proteomes" id="UP000023541"/>
    </source>
</evidence>
<comment type="caution">
    <text evidence="1">The sequence shown here is derived from an EMBL/GenBank/DDBJ whole genome shotgun (WGS) entry which is preliminary data.</text>
</comment>
<proteinExistence type="predicted"/>
<dbReference type="OrthoDB" id="6099217at2"/>
<reference evidence="1 2" key="1">
    <citation type="submission" date="2014-04" db="EMBL/GenBank/DDBJ databases">
        <title>Aquimarina sp. 22II-S11-z7 Genome Sequencing.</title>
        <authorList>
            <person name="Lai Q."/>
        </authorList>
    </citation>
    <scope>NUCLEOTIDE SEQUENCE [LARGE SCALE GENOMIC DNA]</scope>
    <source>
        <strain evidence="1 2">22II-S11-z7</strain>
    </source>
</reference>
<accession>A0A023C197</accession>
<dbReference type="eggNOG" id="ENOG502Z9WH">
    <property type="taxonomic scope" value="Bacteria"/>
</dbReference>
<dbReference type="Proteomes" id="UP000023541">
    <property type="component" value="Unassembled WGS sequence"/>
</dbReference>
<name>A0A023C197_9FLAO</name>
<dbReference type="RefSeq" id="WP_051575559.1">
    <property type="nucleotide sequence ID" value="NZ_AQRA01000001.1"/>
</dbReference>
<dbReference type="STRING" id="1317122.ATO12_02720"/>
<organism evidence="1 2">
    <name type="scientific">Aquimarina atlantica</name>
    <dbReference type="NCBI Taxonomy" id="1317122"/>
    <lineage>
        <taxon>Bacteria</taxon>
        <taxon>Pseudomonadati</taxon>
        <taxon>Bacteroidota</taxon>
        <taxon>Flavobacteriia</taxon>
        <taxon>Flavobacteriales</taxon>
        <taxon>Flavobacteriaceae</taxon>
        <taxon>Aquimarina</taxon>
    </lineage>
</organism>
<protein>
    <submittedName>
        <fullName evidence="1">Uncharacterized protein</fullName>
    </submittedName>
</protein>
<gene>
    <name evidence="1" type="ORF">ATO12_02720</name>
</gene>
<evidence type="ECO:0000313" key="1">
    <source>
        <dbReference type="EMBL" id="EZH75723.1"/>
    </source>
</evidence>
<dbReference type="EMBL" id="AQRA01000001">
    <property type="protein sequence ID" value="EZH75723.1"/>
    <property type="molecule type" value="Genomic_DNA"/>
</dbReference>
<dbReference type="AlphaFoldDB" id="A0A023C197"/>
<keyword evidence="2" id="KW-1185">Reference proteome</keyword>
<sequence>MNKLEILKEKAKGIVLHASDNPKNRYKLRYEFYQKYGEPFIKGKEGLGNSELAFMDWEIKRGVLNSINAQHPGSLWWRSVNSHFLYLGTLAQLIYESGETFLDLPVPVNFWLKYINTPNERSWYRAHNSSIIAGYQVADALAFKENIYEQYFINIVLYRVLYAQSMVEGVSFGVLGKIFGNPRGAAVSILTDIEAFYPSHYPLSKEDIKYVTHHAHNLNGLIEDIFDKLFIIPHLDELYTEAAKWNSSPVVLEYIKNNKPLYPISDSEFSSAHFNTKLTTKKIHTL</sequence>